<gene>
    <name evidence="1" type="ORF">SNOG_06347</name>
</gene>
<dbReference type="EMBL" id="CH445333">
    <property type="protein sequence ID" value="EAT86178.1"/>
    <property type="molecule type" value="Genomic_DNA"/>
</dbReference>
<evidence type="ECO:0000313" key="1">
    <source>
        <dbReference type="EMBL" id="EAT86178.1"/>
    </source>
</evidence>
<reference evidence="2" key="1">
    <citation type="journal article" date="2007" name="Plant Cell">
        <title>Dothideomycete-plant interactions illuminated by genome sequencing and EST analysis of the wheat pathogen Stagonospora nodorum.</title>
        <authorList>
            <person name="Hane J.K."/>
            <person name="Lowe R.G."/>
            <person name="Solomon P.S."/>
            <person name="Tan K.C."/>
            <person name="Schoch C.L."/>
            <person name="Spatafora J.W."/>
            <person name="Crous P.W."/>
            <person name="Kodira C."/>
            <person name="Birren B.W."/>
            <person name="Galagan J.E."/>
            <person name="Torriani S.F."/>
            <person name="McDonald B.A."/>
            <person name="Oliver R.P."/>
        </authorList>
    </citation>
    <scope>NUCLEOTIDE SEQUENCE [LARGE SCALE GENOMIC DNA]</scope>
    <source>
        <strain evidence="2">SN15 / ATCC MYA-4574 / FGSC 10173</strain>
    </source>
</reference>
<dbReference type="VEuPathDB" id="FungiDB:JI435_063480"/>
<dbReference type="KEGG" id="pno:SNOG_06347"/>
<accession>Q0UPG7</accession>
<organism evidence="1 2">
    <name type="scientific">Phaeosphaeria nodorum (strain SN15 / ATCC MYA-4574 / FGSC 10173)</name>
    <name type="common">Glume blotch fungus</name>
    <name type="synonym">Parastagonospora nodorum</name>
    <dbReference type="NCBI Taxonomy" id="321614"/>
    <lineage>
        <taxon>Eukaryota</taxon>
        <taxon>Fungi</taxon>
        <taxon>Dikarya</taxon>
        <taxon>Ascomycota</taxon>
        <taxon>Pezizomycotina</taxon>
        <taxon>Dothideomycetes</taxon>
        <taxon>Pleosporomycetidae</taxon>
        <taxon>Pleosporales</taxon>
        <taxon>Pleosporineae</taxon>
        <taxon>Phaeosphaeriaceae</taxon>
        <taxon>Parastagonospora</taxon>
    </lineage>
</organism>
<evidence type="ECO:0000313" key="2">
    <source>
        <dbReference type="Proteomes" id="UP000001055"/>
    </source>
</evidence>
<proteinExistence type="predicted"/>
<dbReference type="HOGENOM" id="CLU_2027570_0_0_1"/>
<dbReference type="GeneID" id="5973599"/>
<dbReference type="Proteomes" id="UP000001055">
    <property type="component" value="Unassembled WGS sequence"/>
</dbReference>
<protein>
    <submittedName>
        <fullName evidence="1">Uncharacterized protein</fullName>
    </submittedName>
</protein>
<dbReference type="AlphaFoldDB" id="Q0UPG7"/>
<name>Q0UPG7_PHANO</name>
<sequence>MSDAREIAFRIALDIPNQGGKPQDYLKTIEVQQLWSQIVYKKPLGRKVTLSPIEVAKAFAAPSLHDALSNTDIKALLKTTGHRRLRYGAVWDDIEVDEHSEATLHFARNGRCERPHEGQILR</sequence>
<dbReference type="RefSeq" id="XP_001796720.1">
    <property type="nucleotide sequence ID" value="XM_001796668.1"/>
</dbReference>
<dbReference type="InParanoid" id="Q0UPG7"/>